<dbReference type="EMBL" id="GL996510">
    <property type="protein sequence ID" value="EGV66410.1"/>
    <property type="molecule type" value="Genomic_DNA"/>
</dbReference>
<keyword evidence="8" id="KW-0804">Transcription</keyword>
<dbReference type="KEGG" id="cten:90982002"/>
<feature type="transmembrane region" description="Helical" evidence="10">
    <location>
        <begin position="297"/>
        <end position="318"/>
    </location>
</feature>
<proteinExistence type="inferred from homology"/>
<evidence type="ECO:0000256" key="10">
    <source>
        <dbReference type="SAM" id="Phobius"/>
    </source>
</evidence>
<dbReference type="InterPro" id="IPR048540">
    <property type="entry name" value="Rrn7_cyclin_N"/>
</dbReference>
<keyword evidence="10" id="KW-0812">Transmembrane</keyword>
<dbReference type="eggNOG" id="ENOG502RYCI">
    <property type="taxonomic scope" value="Eukaryota"/>
</dbReference>
<keyword evidence="5" id="KW-0862">Zinc</keyword>
<keyword evidence="15" id="KW-1185">Reference proteome</keyword>
<evidence type="ECO:0000313" key="14">
    <source>
        <dbReference type="EMBL" id="EGV66410.1"/>
    </source>
</evidence>
<dbReference type="GO" id="GO:0008270">
    <property type="term" value="F:zinc ion binding"/>
    <property type="evidence" value="ECO:0007669"/>
    <property type="project" value="UniProtKB-KW"/>
</dbReference>
<keyword evidence="10" id="KW-1133">Transmembrane helix</keyword>
<keyword evidence="6" id="KW-0805">Transcription regulation</keyword>
<comment type="subcellular location">
    <subcellularLocation>
        <location evidence="1">Nucleus</location>
        <location evidence="1">Nucleolus</location>
    </subcellularLocation>
</comment>
<protein>
    <submittedName>
        <fullName evidence="14">Uncharacterized protein</fullName>
    </submittedName>
</protein>
<dbReference type="GO" id="GO:0001164">
    <property type="term" value="F:RNA polymerase I core promoter sequence-specific DNA binding"/>
    <property type="evidence" value="ECO:0007669"/>
    <property type="project" value="InterPro"/>
</dbReference>
<dbReference type="PANTHER" id="PTHR31576">
    <property type="entry name" value="TATA BOX-BINDING PROTEIN-ASSOCIATED FACTOR RNA POLYMERASE I SUBUNIT B"/>
    <property type="match status" value="1"/>
</dbReference>
<evidence type="ECO:0000256" key="8">
    <source>
        <dbReference type="ARBA" id="ARBA00023163"/>
    </source>
</evidence>
<evidence type="ECO:0000256" key="3">
    <source>
        <dbReference type="ARBA" id="ARBA00022723"/>
    </source>
</evidence>
<evidence type="ECO:0000256" key="2">
    <source>
        <dbReference type="ARBA" id="ARBA00006899"/>
    </source>
</evidence>
<accession>G3AVZ4</accession>
<dbReference type="Pfam" id="PF11781">
    <property type="entry name" value="Zn_ribbon_RRN7"/>
    <property type="match status" value="1"/>
</dbReference>
<evidence type="ECO:0000256" key="9">
    <source>
        <dbReference type="ARBA" id="ARBA00023242"/>
    </source>
</evidence>
<gene>
    <name evidence="14" type="ORF">CANTEDRAFT_128831</name>
</gene>
<dbReference type="Proteomes" id="UP000000707">
    <property type="component" value="Unassembled WGS sequence"/>
</dbReference>
<dbReference type="OrthoDB" id="428577at2759"/>
<dbReference type="InterPro" id="IPR033599">
    <property type="entry name" value="TAF1B/Rrn7"/>
</dbReference>
<evidence type="ECO:0000259" key="11">
    <source>
        <dbReference type="Pfam" id="PF11781"/>
    </source>
</evidence>
<evidence type="ECO:0000256" key="6">
    <source>
        <dbReference type="ARBA" id="ARBA00023015"/>
    </source>
</evidence>
<feature type="domain" description="Rrn7/TAF1B N-terminal cyclin" evidence="12">
    <location>
        <begin position="95"/>
        <end position="207"/>
    </location>
</feature>
<keyword evidence="10" id="KW-0472">Membrane</keyword>
<dbReference type="Pfam" id="PF20644">
    <property type="entry name" value="Rrn7_cyclin_N"/>
    <property type="match status" value="1"/>
</dbReference>
<dbReference type="InterPro" id="IPR021752">
    <property type="entry name" value="TF_Rrn7_Zf"/>
</dbReference>
<keyword evidence="9" id="KW-0539">Nucleus</keyword>
<keyword evidence="4" id="KW-0863">Zinc-finger</keyword>
<evidence type="ECO:0000256" key="7">
    <source>
        <dbReference type="ARBA" id="ARBA00023125"/>
    </source>
</evidence>
<sequence length="475" mass="55318">MSQSWIRGPVCGIQNCPSRLYTSSDGHKICQYGHVLEGDIEINDDDGEFTQTRRLQMKVNEVGNLVHTSQVDHGHKRESKRFTGDHAKEVCLKCLQIILKAQVAAIVKEMYHNDVIFRSELTTVVKLNWTKLLESYIRRDSFNTDDGDVPRFHIKPRTRLPGVLDLVFVVYYSILQLNCYPIYLSDLIKLVASNKVPALRTHHILPKQYVARLGSEYHATLHLQYLTEHLLYSAHKTVYKRLAIKNLSRSINYYYPFILKIYFEELLLPNAMELFVMVDALMAKLRTKFTFPRIQKHMVPDVLVVCLMIIVVKIHFAYLNNKMDHQEWINNVASVNTDNNKLDFVNKSNKESVFNLAEWSDSKISTYCSYLNDIYLKSNVQTNERSHQNAIMMDRLFQIFSTDESEFPSSAPSEDTDLNTCLKSYAKADLQRITPKEIHVIEDFLFVKFAGMFHMSIDKFYKHYDYAEQLVHKCV</sequence>
<dbReference type="Pfam" id="PF20645">
    <property type="entry name" value="Rrn7_cyclin_C"/>
    <property type="match status" value="1"/>
</dbReference>
<dbReference type="GO" id="GO:0042790">
    <property type="term" value="P:nucleolar large rRNA transcription by RNA polymerase I"/>
    <property type="evidence" value="ECO:0007669"/>
    <property type="project" value="TreeGrafter"/>
</dbReference>
<dbReference type="GO" id="GO:0070860">
    <property type="term" value="C:RNA polymerase I core factor complex"/>
    <property type="evidence" value="ECO:0007669"/>
    <property type="project" value="InterPro"/>
</dbReference>
<dbReference type="EMBL" id="GL996510">
    <property type="protein sequence ID" value="EGV66409.1"/>
    <property type="molecule type" value="Genomic_DNA"/>
</dbReference>
<dbReference type="STRING" id="590646.G3AVZ4"/>
<dbReference type="InterPro" id="IPR048538">
    <property type="entry name" value="Rrn7_cyclin_C"/>
</dbReference>
<keyword evidence="3" id="KW-0479">Metal-binding</keyword>
<dbReference type="PANTHER" id="PTHR31576:SF2">
    <property type="entry name" value="TATA BOX-BINDING PROTEIN-ASSOCIATED FACTOR RNA POLYMERASE I SUBUNIT B"/>
    <property type="match status" value="1"/>
</dbReference>
<evidence type="ECO:0000313" key="15">
    <source>
        <dbReference type="Proteomes" id="UP000000707"/>
    </source>
</evidence>
<dbReference type="HOGENOM" id="CLU_016553_3_0_1"/>
<name>G3AVZ4_CANTC</name>
<reference evidence="14 15" key="1">
    <citation type="journal article" date="2011" name="Proc. Natl. Acad. Sci. U.S.A.">
        <title>Comparative genomics of xylose-fermenting fungi for enhanced biofuel production.</title>
        <authorList>
            <person name="Wohlbach D.J."/>
            <person name="Kuo A."/>
            <person name="Sato T.K."/>
            <person name="Potts K.M."/>
            <person name="Salamov A.A."/>
            <person name="LaButti K.M."/>
            <person name="Sun H."/>
            <person name="Clum A."/>
            <person name="Pangilinan J.L."/>
            <person name="Lindquist E.A."/>
            <person name="Lucas S."/>
            <person name="Lapidus A."/>
            <person name="Jin M."/>
            <person name="Gunawan C."/>
            <person name="Balan V."/>
            <person name="Dale B.E."/>
            <person name="Jeffries T.W."/>
            <person name="Zinkel R."/>
            <person name="Barry K.W."/>
            <person name="Grigoriev I.V."/>
            <person name="Gasch A.P."/>
        </authorList>
    </citation>
    <scope>NUCLEOTIDE SEQUENCE [LARGE SCALE GENOMIC DNA]</scope>
    <source>
        <strain evidence="14">ATCC 10573</strain>
        <strain evidence="15">ATCC 10573 / BCRC 21748 / CBS 615 / JCM 9827 / NBRC 10315 / NRRL Y-1498 / VKM Y-70</strain>
    </source>
</reference>
<comment type="similarity">
    <text evidence="2">Belongs to the RRN7/TAF1B family.</text>
</comment>
<evidence type="ECO:0000259" key="13">
    <source>
        <dbReference type="Pfam" id="PF20645"/>
    </source>
</evidence>
<dbReference type="AlphaFoldDB" id="G3AVZ4"/>
<feature type="domain" description="Rrn7/TAF1B C-terminal cyclin" evidence="13">
    <location>
        <begin position="228"/>
        <end position="361"/>
    </location>
</feature>
<evidence type="ECO:0000256" key="1">
    <source>
        <dbReference type="ARBA" id="ARBA00004604"/>
    </source>
</evidence>
<evidence type="ECO:0000256" key="4">
    <source>
        <dbReference type="ARBA" id="ARBA00022771"/>
    </source>
</evidence>
<keyword evidence="7" id="KW-0238">DNA-binding</keyword>
<evidence type="ECO:0000259" key="12">
    <source>
        <dbReference type="Pfam" id="PF20644"/>
    </source>
</evidence>
<evidence type="ECO:0000256" key="5">
    <source>
        <dbReference type="ARBA" id="ARBA00022833"/>
    </source>
</evidence>
<organism evidence="15">
    <name type="scientific">Candida tenuis (strain ATCC 10573 / BCRC 21748 / CBS 615 / JCM 9827 / NBRC 10315 / NRRL Y-1498 / VKM Y-70)</name>
    <name type="common">Yeast</name>
    <name type="synonym">Yamadazyma tenuis</name>
    <dbReference type="NCBI Taxonomy" id="590646"/>
    <lineage>
        <taxon>Eukaryota</taxon>
        <taxon>Fungi</taxon>
        <taxon>Dikarya</taxon>
        <taxon>Ascomycota</taxon>
        <taxon>Saccharomycotina</taxon>
        <taxon>Pichiomycetes</taxon>
        <taxon>Debaryomycetaceae</taxon>
        <taxon>Yamadazyma</taxon>
    </lineage>
</organism>
<feature type="domain" description="RRN7-type" evidence="11">
    <location>
        <begin position="5"/>
        <end position="38"/>
    </location>
</feature>